<evidence type="ECO:0000256" key="3">
    <source>
        <dbReference type="ARBA" id="ARBA00023204"/>
    </source>
</evidence>
<dbReference type="PANTHER" id="PTHR10150:SF0">
    <property type="entry name" value="DNA REPAIR ENDONUCLEASE XPF"/>
    <property type="match status" value="1"/>
</dbReference>
<accession>A0ABQ9UKE3</accession>
<reference evidence="4 5" key="1">
    <citation type="submission" date="2023-05" db="EMBL/GenBank/DDBJ databases">
        <title>B98-5 Cell Line De Novo Hybrid Assembly: An Optical Mapping Approach.</title>
        <authorList>
            <person name="Kananen K."/>
            <person name="Auerbach J.A."/>
            <person name="Kautto E."/>
            <person name="Blachly J.S."/>
        </authorList>
    </citation>
    <scope>NUCLEOTIDE SEQUENCE [LARGE SCALE GENOMIC DNA]</scope>
    <source>
        <strain evidence="4">B95-8</strain>
        <tissue evidence="4">Cell line</tissue>
    </source>
</reference>
<name>A0ABQ9UKE3_SAGOE</name>
<evidence type="ECO:0000256" key="1">
    <source>
        <dbReference type="ARBA" id="ARBA00022763"/>
    </source>
</evidence>
<dbReference type="Proteomes" id="UP001266305">
    <property type="component" value="Unassembled WGS sequence"/>
</dbReference>
<comment type="caution">
    <text evidence="4">The sequence shown here is derived from an EMBL/GenBank/DDBJ whole genome shotgun (WGS) entry which is preliminary data.</text>
</comment>
<keyword evidence="5" id="KW-1185">Reference proteome</keyword>
<evidence type="ECO:0000256" key="2">
    <source>
        <dbReference type="ARBA" id="ARBA00022801"/>
    </source>
</evidence>
<dbReference type="EMBL" id="JASSZA010000011">
    <property type="protein sequence ID" value="KAK2097546.1"/>
    <property type="molecule type" value="Genomic_DNA"/>
</dbReference>
<dbReference type="PANTHER" id="PTHR10150">
    <property type="entry name" value="DNA REPAIR ENDONUCLEASE XPF"/>
    <property type="match status" value="1"/>
</dbReference>
<gene>
    <name evidence="4" type="ORF">P7K49_022997</name>
</gene>
<proteinExistence type="predicted"/>
<evidence type="ECO:0000313" key="5">
    <source>
        <dbReference type="Proteomes" id="UP001266305"/>
    </source>
</evidence>
<keyword evidence="3" id="KW-0234">DNA repair</keyword>
<evidence type="ECO:0000313" key="4">
    <source>
        <dbReference type="EMBL" id="KAK2097546.1"/>
    </source>
</evidence>
<keyword evidence="2" id="KW-0378">Hydrolase</keyword>
<organism evidence="4 5">
    <name type="scientific">Saguinus oedipus</name>
    <name type="common">Cotton-top tamarin</name>
    <name type="synonym">Oedipomidas oedipus</name>
    <dbReference type="NCBI Taxonomy" id="9490"/>
    <lineage>
        <taxon>Eukaryota</taxon>
        <taxon>Metazoa</taxon>
        <taxon>Chordata</taxon>
        <taxon>Craniata</taxon>
        <taxon>Vertebrata</taxon>
        <taxon>Euteleostomi</taxon>
        <taxon>Mammalia</taxon>
        <taxon>Eutheria</taxon>
        <taxon>Euarchontoglires</taxon>
        <taxon>Primates</taxon>
        <taxon>Haplorrhini</taxon>
        <taxon>Platyrrhini</taxon>
        <taxon>Cebidae</taxon>
        <taxon>Callitrichinae</taxon>
        <taxon>Saguinus</taxon>
    </lineage>
</organism>
<keyword evidence="1" id="KW-0227">DNA damage</keyword>
<sequence>MWNLKRDVLGSLRLSESTLVLASAPLRLHSPHDRLSLGSPWLFRPTLVSDSAPFGFIRLRPGRASMEPVLRVRQTAMAPLLEYERQLVLELLDTDGLVVCARGLGADRLLYHFLRLHCHPACLVLVLNTQSAEEVRPRWRGSEGTPRMLGGILSGCEVSDRDRGALRGIQAPDTTR</sequence>
<protein>
    <submittedName>
        <fullName evidence="4">Uncharacterized protein</fullName>
    </submittedName>
</protein>